<reference evidence="2 3" key="1">
    <citation type="submission" date="2024-06" db="EMBL/GenBank/DDBJ databases">
        <title>The Natural Products Discovery Center: Release of the First 8490 Sequenced Strains for Exploring Actinobacteria Biosynthetic Diversity.</title>
        <authorList>
            <person name="Kalkreuter E."/>
            <person name="Kautsar S.A."/>
            <person name="Yang D."/>
            <person name="Bader C.D."/>
            <person name="Teijaro C.N."/>
            <person name="Fluegel L."/>
            <person name="Davis C.M."/>
            <person name="Simpson J.R."/>
            <person name="Lauterbach L."/>
            <person name="Steele A.D."/>
            <person name="Gui C."/>
            <person name="Meng S."/>
            <person name="Li G."/>
            <person name="Viehrig K."/>
            <person name="Ye F."/>
            <person name="Su P."/>
            <person name="Kiefer A.F."/>
            <person name="Nichols A."/>
            <person name="Cepeda A.J."/>
            <person name="Yan W."/>
            <person name="Fan B."/>
            <person name="Jiang Y."/>
            <person name="Adhikari A."/>
            <person name="Zheng C.-J."/>
            <person name="Schuster L."/>
            <person name="Cowan T.M."/>
            <person name="Smanski M.J."/>
            <person name="Chevrette M.G."/>
            <person name="De Carvalho L.P.S."/>
            <person name="Shen B."/>
        </authorList>
    </citation>
    <scope>NUCLEOTIDE SEQUENCE [LARGE SCALE GENOMIC DNA]</scope>
    <source>
        <strain evidence="2 3">NPDC048117</strain>
    </source>
</reference>
<gene>
    <name evidence="2" type="ORF">AB0D95_18445</name>
</gene>
<dbReference type="SUPFAM" id="SSF160904">
    <property type="entry name" value="Jann2411-like"/>
    <property type="match status" value="1"/>
</dbReference>
<dbReference type="Gene3D" id="1.10.3300.10">
    <property type="entry name" value="Jann2411-like domain"/>
    <property type="match status" value="1"/>
</dbReference>
<name>A0ABV3ESL5_9ACTN</name>
<dbReference type="Proteomes" id="UP001551584">
    <property type="component" value="Unassembled WGS sequence"/>
</dbReference>
<comment type="caution">
    <text evidence="2">The sequence shown here is derived from an EMBL/GenBank/DDBJ whole genome shotgun (WGS) entry which is preliminary data.</text>
</comment>
<dbReference type="PANTHER" id="PTHR35525">
    <property type="entry name" value="BLL6575 PROTEIN"/>
    <property type="match status" value="1"/>
</dbReference>
<dbReference type="InterPro" id="IPR021005">
    <property type="entry name" value="Znf_CGNR"/>
</dbReference>
<evidence type="ECO:0000313" key="3">
    <source>
        <dbReference type="Proteomes" id="UP001551584"/>
    </source>
</evidence>
<proteinExistence type="predicted"/>
<dbReference type="PANTHER" id="PTHR35525:SF3">
    <property type="entry name" value="BLL6575 PROTEIN"/>
    <property type="match status" value="1"/>
</dbReference>
<dbReference type="RefSeq" id="WP_359273913.1">
    <property type="nucleotide sequence ID" value="NZ_JBEZNA010000042.1"/>
</dbReference>
<organism evidence="2 3">
    <name type="scientific">Streptomyces chilikensis</name>
    <dbReference type="NCBI Taxonomy" id="1194079"/>
    <lineage>
        <taxon>Bacteria</taxon>
        <taxon>Bacillati</taxon>
        <taxon>Actinomycetota</taxon>
        <taxon>Actinomycetes</taxon>
        <taxon>Kitasatosporales</taxon>
        <taxon>Streptomycetaceae</taxon>
        <taxon>Streptomyces</taxon>
    </lineage>
</organism>
<dbReference type="EMBL" id="JBEZNA010000042">
    <property type="protein sequence ID" value="MEU9579217.1"/>
    <property type="molecule type" value="Genomic_DNA"/>
</dbReference>
<evidence type="ECO:0000313" key="2">
    <source>
        <dbReference type="EMBL" id="MEU9579217.1"/>
    </source>
</evidence>
<dbReference type="InterPro" id="IPR010852">
    <property type="entry name" value="ABATE"/>
</dbReference>
<dbReference type="Pfam" id="PF07336">
    <property type="entry name" value="ABATE"/>
    <property type="match status" value="1"/>
</dbReference>
<dbReference type="InterPro" id="IPR023286">
    <property type="entry name" value="ABATE_dom_sf"/>
</dbReference>
<evidence type="ECO:0000259" key="1">
    <source>
        <dbReference type="Pfam" id="PF11706"/>
    </source>
</evidence>
<keyword evidence="3" id="KW-1185">Reference proteome</keyword>
<dbReference type="Pfam" id="PF11706">
    <property type="entry name" value="zf-CGNR"/>
    <property type="match status" value="1"/>
</dbReference>
<feature type="domain" description="Zinc finger CGNR" evidence="1">
    <location>
        <begin position="146"/>
        <end position="187"/>
    </location>
</feature>
<protein>
    <submittedName>
        <fullName evidence="2">ABATE domain-containing protein</fullName>
    </submittedName>
</protein>
<accession>A0ABV3ESL5</accession>
<sequence length="195" mass="21170">MSGNEPLTGEPLALDLVNTRPADGDGRTDLLDTPRRLAAWLALEDDRLRGEAGDAVPAESDLAPVHAVRARTEAVLHSLLRGAQPREADLRALTEAQGAAPAVRELAWDGSAVTATVRRSGPLGVRLAARLAEAAADLLTDPAISRLKRCEADDCVMLFLPAHPRRRWCSAGRCGNRARVARHYQRHKQATDRKR</sequence>